<gene>
    <name evidence="5" type="ORF">AQUCO_00600444v1</name>
</gene>
<dbReference type="GO" id="GO:0005615">
    <property type="term" value="C:extracellular space"/>
    <property type="evidence" value="ECO:0007669"/>
    <property type="project" value="InterPro"/>
</dbReference>
<accession>A0A2G5EPN3</accession>
<organism evidence="5 6">
    <name type="scientific">Aquilegia coerulea</name>
    <name type="common">Rocky mountain columbine</name>
    <dbReference type="NCBI Taxonomy" id="218851"/>
    <lineage>
        <taxon>Eukaryota</taxon>
        <taxon>Viridiplantae</taxon>
        <taxon>Streptophyta</taxon>
        <taxon>Embryophyta</taxon>
        <taxon>Tracheophyta</taxon>
        <taxon>Spermatophyta</taxon>
        <taxon>Magnoliopsida</taxon>
        <taxon>Ranunculales</taxon>
        <taxon>Ranunculaceae</taxon>
        <taxon>Thalictroideae</taxon>
        <taxon>Aquilegia</taxon>
    </lineage>
</organism>
<comment type="similarity">
    <text evidence="1 2">Belongs to the serpin family.</text>
</comment>
<evidence type="ECO:0000256" key="3">
    <source>
        <dbReference type="SAM" id="MobiDB-lite"/>
    </source>
</evidence>
<dbReference type="InterPro" id="IPR023795">
    <property type="entry name" value="Serpin_CS"/>
</dbReference>
<dbReference type="InterPro" id="IPR042185">
    <property type="entry name" value="Serpin_sf_2"/>
</dbReference>
<dbReference type="CDD" id="cd02043">
    <property type="entry name" value="serpinP_plants"/>
    <property type="match status" value="1"/>
</dbReference>
<proteinExistence type="inferred from homology"/>
<evidence type="ECO:0000313" key="6">
    <source>
        <dbReference type="Proteomes" id="UP000230069"/>
    </source>
</evidence>
<dbReference type="InterPro" id="IPR023796">
    <property type="entry name" value="Serpin_dom"/>
</dbReference>
<dbReference type="PROSITE" id="PS00284">
    <property type="entry name" value="SERPIN"/>
    <property type="match status" value="1"/>
</dbReference>
<dbReference type="InterPro" id="IPR036186">
    <property type="entry name" value="Serpin_sf"/>
</dbReference>
<dbReference type="GO" id="GO:0004867">
    <property type="term" value="F:serine-type endopeptidase inhibitor activity"/>
    <property type="evidence" value="ECO:0007669"/>
    <property type="project" value="InterPro"/>
</dbReference>
<dbReference type="Gene3D" id="2.30.39.10">
    <property type="entry name" value="Alpha-1-antitrypsin, domain 1"/>
    <property type="match status" value="1"/>
</dbReference>
<dbReference type="AlphaFoldDB" id="A0A2G5EPN3"/>
<evidence type="ECO:0000256" key="1">
    <source>
        <dbReference type="ARBA" id="ARBA00009500"/>
    </source>
</evidence>
<dbReference type="Proteomes" id="UP000230069">
    <property type="component" value="Unassembled WGS sequence"/>
</dbReference>
<name>A0A2G5EPN3_AQUCA</name>
<dbReference type="SUPFAM" id="SSF56574">
    <property type="entry name" value="Serpins"/>
    <property type="match status" value="1"/>
</dbReference>
<dbReference type="PANTHER" id="PTHR11461:SF203">
    <property type="entry name" value="SERPIN-Z12-RELATED"/>
    <property type="match status" value="1"/>
</dbReference>
<keyword evidence="6" id="KW-1185">Reference proteome</keyword>
<dbReference type="OrthoDB" id="1063785at2759"/>
<dbReference type="PANTHER" id="PTHR11461">
    <property type="entry name" value="SERINE PROTEASE INHIBITOR, SERPIN"/>
    <property type="match status" value="1"/>
</dbReference>
<dbReference type="InterPro" id="IPR000215">
    <property type="entry name" value="Serpin_fam"/>
</dbReference>
<protein>
    <recommendedName>
        <fullName evidence="4">Serpin domain-containing protein</fullName>
    </recommendedName>
</protein>
<dbReference type="STRING" id="218851.A0A2G5EPN3"/>
<dbReference type="EMBL" id="KZ305023">
    <property type="protein sequence ID" value="PIA57716.1"/>
    <property type="molecule type" value="Genomic_DNA"/>
</dbReference>
<sequence length="457" mass="51097">MDQRHKDGGFSRNKTKKKNKNMDDQQQDYNTNWQQTYGGNFSGFGANIPSKRNKTTGAPFPESGATFQSTPFQCIRIVKDLTFGKNVKNKNFVFSPCSIQLALSLLANGAKGSTLDEFLKFLEVEDRSNLNSVAREFFNKLSGSGTKGGQALSCVSGVWVDNSLPLNPTFVTVAESIYHGKAEVVDFKNEVKANEVLAEVNKWAEEATGGLIKSVLPRGSFNPLTRIVLGNALYFKGKWAQEFVKSGTKHFKFYLPDGKSIEAPFMTNSEKQFVRTFDGFKVLRLPYKKSTHKNAASLSMYIILPDEIDGLLHLTEMVCSDPLFIKKYVHDSYQPQVRMGRFWVPKFEITHDFEASKVLQDAGIKLRFSSQAEFDDLLLNPGGHLKISQVVHKSCIKVDEEGTEAAAVTMVMLMAKCARRPPPPVNFVADHPFMFMIRDDASGMVLFMGHVVNPLLK</sequence>
<reference evidence="5 6" key="1">
    <citation type="submission" date="2017-09" db="EMBL/GenBank/DDBJ databases">
        <title>WGS assembly of Aquilegia coerulea Goldsmith.</title>
        <authorList>
            <person name="Hodges S."/>
            <person name="Kramer E."/>
            <person name="Nordborg M."/>
            <person name="Tomkins J."/>
            <person name="Borevitz J."/>
            <person name="Derieg N."/>
            <person name="Yan J."/>
            <person name="Mihaltcheva S."/>
            <person name="Hayes R.D."/>
            <person name="Rokhsar D."/>
        </authorList>
    </citation>
    <scope>NUCLEOTIDE SEQUENCE [LARGE SCALE GENOMIC DNA]</scope>
    <source>
        <strain evidence="6">cv. Goldsmith</strain>
    </source>
</reference>
<evidence type="ECO:0000259" key="4">
    <source>
        <dbReference type="SMART" id="SM00093"/>
    </source>
</evidence>
<evidence type="ECO:0000313" key="5">
    <source>
        <dbReference type="EMBL" id="PIA57716.1"/>
    </source>
</evidence>
<feature type="domain" description="Serpin" evidence="4">
    <location>
        <begin position="75"/>
        <end position="454"/>
    </location>
</feature>
<evidence type="ECO:0000256" key="2">
    <source>
        <dbReference type="RuleBase" id="RU000411"/>
    </source>
</evidence>
<dbReference type="SMART" id="SM00093">
    <property type="entry name" value="SERPIN"/>
    <property type="match status" value="1"/>
</dbReference>
<dbReference type="Gene3D" id="3.30.497.10">
    <property type="entry name" value="Antithrombin, subunit I, domain 2"/>
    <property type="match status" value="1"/>
</dbReference>
<dbReference type="Pfam" id="PF00079">
    <property type="entry name" value="Serpin"/>
    <property type="match status" value="1"/>
</dbReference>
<feature type="region of interest" description="Disordered" evidence="3">
    <location>
        <begin position="1"/>
        <end position="28"/>
    </location>
</feature>
<dbReference type="InParanoid" id="A0A2G5EPN3"/>
<dbReference type="InterPro" id="IPR042178">
    <property type="entry name" value="Serpin_sf_1"/>
</dbReference>